<evidence type="ECO:0000313" key="8">
    <source>
        <dbReference type="EMBL" id="KKI50513.1"/>
    </source>
</evidence>
<dbReference type="RefSeq" id="WP_046443830.1">
    <property type="nucleotide sequence ID" value="NZ_JAXDTA010000210.1"/>
</dbReference>
<sequence length="211" mass="23852">MVEEKTVELAKGIDFQNILVMIVYLVLILLAAYFLTKFVAKRSMRKGMKKEPGKSGPGIKRQELGHLVSVADRIAIDRDKTVMVVEFQGKYYLLSTTAQEIKCIDKVPIQTEEELEKTPPEPQAGQEEQTLENAAGSGEAPVASAPVRPENFWRRFCKSFRIVASGYFQKAGRNKEQQRMFDAQLKEMMAEKKTQPDAQDDNQDKGHLGKE</sequence>
<evidence type="ECO:0000256" key="6">
    <source>
        <dbReference type="SAM" id="MobiDB-lite"/>
    </source>
</evidence>
<evidence type="ECO:0000256" key="7">
    <source>
        <dbReference type="SAM" id="Phobius"/>
    </source>
</evidence>
<keyword evidence="9" id="KW-1185">Reference proteome</keyword>
<evidence type="ECO:0000256" key="2">
    <source>
        <dbReference type="ARBA" id="ARBA00022475"/>
    </source>
</evidence>
<evidence type="ECO:0000256" key="1">
    <source>
        <dbReference type="ARBA" id="ARBA00004236"/>
    </source>
</evidence>
<feature type="region of interest" description="Disordered" evidence="6">
    <location>
        <begin position="113"/>
        <end position="144"/>
    </location>
</feature>
<feature type="region of interest" description="Disordered" evidence="6">
    <location>
        <begin position="171"/>
        <end position="211"/>
    </location>
</feature>
<proteinExistence type="predicted"/>
<accession>A0A0M2NEB9</accession>
<evidence type="ECO:0008006" key="10">
    <source>
        <dbReference type="Google" id="ProtNLM"/>
    </source>
</evidence>
<organism evidence="8 9">
    <name type="scientific">Christensenella hongkongensis</name>
    <dbReference type="NCBI Taxonomy" id="270498"/>
    <lineage>
        <taxon>Bacteria</taxon>
        <taxon>Bacillati</taxon>
        <taxon>Bacillota</taxon>
        <taxon>Clostridia</taxon>
        <taxon>Christensenellales</taxon>
        <taxon>Christensenellaceae</taxon>
        <taxon>Christensenella</taxon>
    </lineage>
</organism>
<name>A0A0M2NEB9_9FIRM</name>
<evidence type="ECO:0000256" key="3">
    <source>
        <dbReference type="ARBA" id="ARBA00022692"/>
    </source>
</evidence>
<evidence type="ECO:0000256" key="5">
    <source>
        <dbReference type="ARBA" id="ARBA00023136"/>
    </source>
</evidence>
<dbReference type="OrthoDB" id="9990484at2"/>
<gene>
    <name evidence="8" type="ORF">CHK_1979</name>
</gene>
<evidence type="ECO:0000256" key="4">
    <source>
        <dbReference type="ARBA" id="ARBA00022989"/>
    </source>
</evidence>
<feature type="transmembrane region" description="Helical" evidence="7">
    <location>
        <begin position="18"/>
        <end position="40"/>
    </location>
</feature>
<feature type="compositionally biased region" description="Basic and acidic residues" evidence="6">
    <location>
        <begin position="173"/>
        <end position="195"/>
    </location>
</feature>
<reference evidence="8 9" key="1">
    <citation type="submission" date="2015-04" db="EMBL/GenBank/DDBJ databases">
        <title>Draft genome sequence of bacteremic isolate Catabacter hongkongensis type strain HKU16T.</title>
        <authorList>
            <person name="Lau S.K."/>
            <person name="Teng J.L."/>
            <person name="Huang Y."/>
            <person name="Curreem S.O."/>
            <person name="Tsui S.K."/>
            <person name="Woo P.C."/>
        </authorList>
    </citation>
    <scope>NUCLEOTIDE SEQUENCE [LARGE SCALE GENOMIC DNA]</scope>
    <source>
        <strain evidence="8 9">HKU16</strain>
    </source>
</reference>
<dbReference type="InterPro" id="IPR022781">
    <property type="entry name" value="Flagellar_biosynth_FliO"/>
</dbReference>
<comment type="caution">
    <text evidence="8">The sequence shown here is derived from an EMBL/GenBank/DDBJ whole genome shotgun (WGS) entry which is preliminary data.</text>
</comment>
<keyword evidence="3 7" id="KW-0812">Transmembrane</keyword>
<keyword evidence="4 7" id="KW-1133">Transmembrane helix</keyword>
<dbReference type="Proteomes" id="UP000034076">
    <property type="component" value="Unassembled WGS sequence"/>
</dbReference>
<protein>
    <recommendedName>
        <fullName evidence="10">Flagellar biosynthesis protein FliO</fullName>
    </recommendedName>
</protein>
<evidence type="ECO:0000313" key="9">
    <source>
        <dbReference type="Proteomes" id="UP000034076"/>
    </source>
</evidence>
<dbReference type="Pfam" id="PF04347">
    <property type="entry name" value="FliO"/>
    <property type="match status" value="1"/>
</dbReference>
<keyword evidence="5 7" id="KW-0472">Membrane</keyword>
<dbReference type="STRING" id="270498.CHK_1979"/>
<dbReference type="EMBL" id="LAYJ01000105">
    <property type="protein sequence ID" value="KKI50513.1"/>
    <property type="molecule type" value="Genomic_DNA"/>
</dbReference>
<comment type="subcellular location">
    <subcellularLocation>
        <location evidence="1">Cell membrane</location>
    </subcellularLocation>
</comment>
<dbReference type="GO" id="GO:0044781">
    <property type="term" value="P:bacterial-type flagellum organization"/>
    <property type="evidence" value="ECO:0007669"/>
    <property type="project" value="InterPro"/>
</dbReference>
<feature type="compositionally biased region" description="Basic and acidic residues" evidence="6">
    <location>
        <begin position="202"/>
        <end position="211"/>
    </location>
</feature>
<keyword evidence="2" id="KW-1003">Cell membrane</keyword>
<dbReference type="AlphaFoldDB" id="A0A0M2NEB9"/>
<dbReference type="GO" id="GO:0016020">
    <property type="term" value="C:membrane"/>
    <property type="evidence" value="ECO:0007669"/>
    <property type="project" value="InterPro"/>
</dbReference>